<sequence>MLRTASLSFPASFFLIFLIAPHLLPDQDCALVLHCVKGHRLEAPHCCFMCHSHNPLGSRDDHISFFSGRVSAARSNAEHNMAAALRRVTPPLAAGGISQGGASAWCRNAATQAELSALDPFLARAGDPPGRAASLLSRGWQRGRGSGTGLRLPRRSQRRGDLGGPPTRPGLLRRGEEGVGEDPGGRARPPAPQPGPANVFLIRGNTNNTFIKEGPSSKGTQLTKALPALTAEVPQRLARSHMLEDGMGGGMGLRGGDGIGNSALEQMLVPARQDESLKIVFVRVSAVIRGEEQVRDTKEFLQLASSRKIRGGAHLRLRCSLQGFIH</sequence>
<evidence type="ECO:0000256" key="1">
    <source>
        <dbReference type="SAM" id="MobiDB-lite"/>
    </source>
</evidence>
<evidence type="ECO:0000256" key="2">
    <source>
        <dbReference type="SAM" id="SignalP"/>
    </source>
</evidence>
<protein>
    <submittedName>
        <fullName evidence="3">Uncharacterized protein</fullName>
    </submittedName>
</protein>
<name>A0A8T2NB54_9TELE</name>
<organism evidence="3 4">
    <name type="scientific">Albula glossodonta</name>
    <name type="common">roundjaw bonefish</name>
    <dbReference type="NCBI Taxonomy" id="121402"/>
    <lineage>
        <taxon>Eukaryota</taxon>
        <taxon>Metazoa</taxon>
        <taxon>Chordata</taxon>
        <taxon>Craniata</taxon>
        <taxon>Vertebrata</taxon>
        <taxon>Euteleostomi</taxon>
        <taxon>Actinopterygii</taxon>
        <taxon>Neopterygii</taxon>
        <taxon>Teleostei</taxon>
        <taxon>Albuliformes</taxon>
        <taxon>Albulidae</taxon>
        <taxon>Albula</taxon>
    </lineage>
</organism>
<reference evidence="3" key="1">
    <citation type="thesis" date="2021" institute="BYU ScholarsArchive" country="Provo, UT, USA">
        <title>Applications of and Algorithms for Genome Assembly and Genomic Analyses with an Emphasis on Marine Teleosts.</title>
        <authorList>
            <person name="Pickett B.D."/>
        </authorList>
    </citation>
    <scope>NUCLEOTIDE SEQUENCE</scope>
    <source>
        <strain evidence="3">HI-2016</strain>
    </source>
</reference>
<dbReference type="Proteomes" id="UP000824540">
    <property type="component" value="Unassembled WGS sequence"/>
</dbReference>
<feature type="region of interest" description="Disordered" evidence="1">
    <location>
        <begin position="129"/>
        <end position="198"/>
    </location>
</feature>
<evidence type="ECO:0000313" key="3">
    <source>
        <dbReference type="EMBL" id="KAG9337575.1"/>
    </source>
</evidence>
<dbReference type="EMBL" id="JAFBMS010000085">
    <property type="protein sequence ID" value="KAG9337575.1"/>
    <property type="molecule type" value="Genomic_DNA"/>
</dbReference>
<comment type="caution">
    <text evidence="3">The sequence shown here is derived from an EMBL/GenBank/DDBJ whole genome shotgun (WGS) entry which is preliminary data.</text>
</comment>
<evidence type="ECO:0000313" key="4">
    <source>
        <dbReference type="Proteomes" id="UP000824540"/>
    </source>
</evidence>
<gene>
    <name evidence="3" type="ORF">JZ751_028595</name>
</gene>
<dbReference type="AlphaFoldDB" id="A0A8T2NB54"/>
<keyword evidence="4" id="KW-1185">Reference proteome</keyword>
<accession>A0A8T2NB54</accession>
<feature type="chain" id="PRO_5035732435" evidence="2">
    <location>
        <begin position="26"/>
        <end position="326"/>
    </location>
</feature>
<proteinExistence type="predicted"/>
<keyword evidence="2" id="KW-0732">Signal</keyword>
<feature type="signal peptide" evidence="2">
    <location>
        <begin position="1"/>
        <end position="25"/>
    </location>
</feature>